<accession>A0ABV9EDW3</accession>
<comment type="caution">
    <text evidence="1">The sequence shown here is derived from an EMBL/GenBank/DDBJ whole genome shotgun (WGS) entry which is preliminary data.</text>
</comment>
<gene>
    <name evidence="1" type="ORF">ACFO8L_16550</name>
</gene>
<dbReference type="SUPFAM" id="SSF52540">
    <property type="entry name" value="P-loop containing nucleoside triphosphate hydrolases"/>
    <property type="match status" value="2"/>
</dbReference>
<dbReference type="Gene3D" id="3.40.50.300">
    <property type="entry name" value="P-loop containing nucleotide triphosphate hydrolases"/>
    <property type="match status" value="1"/>
</dbReference>
<organism evidence="1 2">
    <name type="scientific">Sphaerisporangium corydalis</name>
    <dbReference type="NCBI Taxonomy" id="1441875"/>
    <lineage>
        <taxon>Bacteria</taxon>
        <taxon>Bacillati</taxon>
        <taxon>Actinomycetota</taxon>
        <taxon>Actinomycetes</taxon>
        <taxon>Streptosporangiales</taxon>
        <taxon>Streptosporangiaceae</taxon>
        <taxon>Sphaerisporangium</taxon>
    </lineage>
</organism>
<dbReference type="InterPro" id="IPR027417">
    <property type="entry name" value="P-loop_NTPase"/>
</dbReference>
<proteinExistence type="predicted"/>
<sequence length="135" mass="14050">MRLHPGEPEATGWRPMSVPGAVRHLLAASPGVTGRPRVIAIDGRGGAGKTTLAGRLRAAVPGSAIVHLGEQERLLAARDGESPEQLAHVARWLLEEVPLLSRERPWARATMIVAGPAPAGHDPGTGLLVAPPAGR</sequence>
<protein>
    <recommendedName>
        <fullName evidence="3">Uridine kinase</fullName>
    </recommendedName>
</protein>
<dbReference type="EMBL" id="JBHSFN010000009">
    <property type="protein sequence ID" value="MFC4587706.1"/>
    <property type="molecule type" value="Genomic_DNA"/>
</dbReference>
<evidence type="ECO:0000313" key="1">
    <source>
        <dbReference type="EMBL" id="MFC4587706.1"/>
    </source>
</evidence>
<evidence type="ECO:0008006" key="3">
    <source>
        <dbReference type="Google" id="ProtNLM"/>
    </source>
</evidence>
<keyword evidence="2" id="KW-1185">Reference proteome</keyword>
<reference evidence="2" key="1">
    <citation type="journal article" date="2019" name="Int. J. Syst. Evol. Microbiol.">
        <title>The Global Catalogue of Microorganisms (GCM) 10K type strain sequencing project: providing services to taxonomists for standard genome sequencing and annotation.</title>
        <authorList>
            <consortium name="The Broad Institute Genomics Platform"/>
            <consortium name="The Broad Institute Genome Sequencing Center for Infectious Disease"/>
            <person name="Wu L."/>
            <person name="Ma J."/>
        </authorList>
    </citation>
    <scope>NUCLEOTIDE SEQUENCE [LARGE SCALE GENOMIC DNA]</scope>
    <source>
        <strain evidence="2">CCUG 49560</strain>
    </source>
</reference>
<dbReference type="RefSeq" id="WP_262840394.1">
    <property type="nucleotide sequence ID" value="NZ_JANZYP010000001.1"/>
</dbReference>
<name>A0ABV9EDW3_9ACTN</name>
<evidence type="ECO:0000313" key="2">
    <source>
        <dbReference type="Proteomes" id="UP001595891"/>
    </source>
</evidence>
<dbReference type="Proteomes" id="UP001595891">
    <property type="component" value="Unassembled WGS sequence"/>
</dbReference>